<evidence type="ECO:0000256" key="11">
    <source>
        <dbReference type="PIRNR" id="PIRNR000447"/>
    </source>
</evidence>
<evidence type="ECO:0000256" key="6">
    <source>
        <dbReference type="ARBA" id="ARBA00022679"/>
    </source>
</evidence>
<evidence type="ECO:0000256" key="10">
    <source>
        <dbReference type="ARBA" id="ARBA00023315"/>
    </source>
</evidence>
<protein>
    <recommendedName>
        <fullName evidence="4 11">3-oxoacyl-[acyl-carrier-protein] synthase 2</fullName>
        <ecNumber evidence="3 11">2.3.1.179</ecNumber>
    </recommendedName>
</protein>
<dbReference type="EC" id="2.3.1.179" evidence="3 11"/>
<dbReference type="NCBIfam" id="TIGR03150">
    <property type="entry name" value="fabF"/>
    <property type="match status" value="1"/>
</dbReference>
<keyword evidence="7" id="KW-0276">Fatty acid metabolism</keyword>
<evidence type="ECO:0000256" key="7">
    <source>
        <dbReference type="ARBA" id="ARBA00022832"/>
    </source>
</evidence>
<evidence type="ECO:0000256" key="8">
    <source>
        <dbReference type="ARBA" id="ARBA00023098"/>
    </source>
</evidence>
<keyword evidence="5 11" id="KW-0444">Lipid biosynthesis</keyword>
<evidence type="ECO:0000256" key="2">
    <source>
        <dbReference type="ARBA" id="ARBA00008467"/>
    </source>
</evidence>
<reference evidence="15 16" key="1">
    <citation type="journal article" date="2019" name="Nat. Microbiol.">
        <title>Mediterranean grassland soil C-N compound turnover is dependent on rainfall and depth, and is mediated by genomically divergent microorganisms.</title>
        <authorList>
            <person name="Diamond S."/>
            <person name="Andeer P.F."/>
            <person name="Li Z."/>
            <person name="Crits-Christoph A."/>
            <person name="Burstein D."/>
            <person name="Anantharaman K."/>
            <person name="Lane K.R."/>
            <person name="Thomas B.C."/>
            <person name="Pan C."/>
            <person name="Northen T.R."/>
            <person name="Banfield J.F."/>
        </authorList>
    </citation>
    <scope>NUCLEOTIDE SEQUENCE [LARGE SCALE GENOMIC DNA]</scope>
    <source>
        <strain evidence="15">WS_1</strain>
    </source>
</reference>
<comment type="pathway">
    <text evidence="1 11">Lipid metabolism; fatty acid biosynthesis.</text>
</comment>
<comment type="caution">
    <text evidence="15">The sequence shown here is derived from an EMBL/GenBank/DDBJ whole genome shotgun (WGS) entry which is preliminary data.</text>
</comment>
<evidence type="ECO:0000256" key="4">
    <source>
        <dbReference type="ARBA" id="ARBA00014657"/>
    </source>
</evidence>
<comment type="catalytic activity">
    <reaction evidence="11">
        <text>a fatty acyl-[ACP] + malonyl-[ACP] + H(+) = a 3-oxoacyl-[ACP] + holo-[ACP] + CO2</text>
        <dbReference type="Rhea" id="RHEA:22836"/>
        <dbReference type="Rhea" id="RHEA-COMP:9623"/>
        <dbReference type="Rhea" id="RHEA-COMP:9685"/>
        <dbReference type="Rhea" id="RHEA-COMP:9916"/>
        <dbReference type="Rhea" id="RHEA-COMP:14125"/>
        <dbReference type="ChEBI" id="CHEBI:15378"/>
        <dbReference type="ChEBI" id="CHEBI:16526"/>
        <dbReference type="ChEBI" id="CHEBI:64479"/>
        <dbReference type="ChEBI" id="CHEBI:78449"/>
        <dbReference type="ChEBI" id="CHEBI:78776"/>
        <dbReference type="ChEBI" id="CHEBI:138651"/>
    </reaction>
</comment>
<feature type="domain" description="Ketosynthase family 3 (KS3)" evidence="14">
    <location>
        <begin position="7"/>
        <end position="419"/>
    </location>
</feature>
<evidence type="ECO:0000313" key="16">
    <source>
        <dbReference type="Proteomes" id="UP000316292"/>
    </source>
</evidence>
<comment type="similarity">
    <text evidence="2 11 13">Belongs to the thiolase-like superfamily. Beta-ketoacyl-ACP synthases family.</text>
</comment>
<keyword evidence="8" id="KW-0443">Lipid metabolism</keyword>
<dbReference type="GO" id="GO:0004315">
    <property type="term" value="F:3-oxoacyl-[acyl-carrier-protein] synthase activity"/>
    <property type="evidence" value="ECO:0007669"/>
    <property type="project" value="UniProtKB-UniRule"/>
</dbReference>
<dbReference type="PANTHER" id="PTHR11712">
    <property type="entry name" value="POLYKETIDE SYNTHASE-RELATED"/>
    <property type="match status" value="1"/>
</dbReference>
<dbReference type="Gene3D" id="3.40.47.10">
    <property type="match status" value="1"/>
</dbReference>
<dbReference type="SUPFAM" id="SSF53901">
    <property type="entry name" value="Thiolase-like"/>
    <property type="match status" value="2"/>
</dbReference>
<dbReference type="PANTHER" id="PTHR11712:SF336">
    <property type="entry name" value="3-OXOACYL-[ACYL-CARRIER-PROTEIN] SYNTHASE, MITOCHONDRIAL"/>
    <property type="match status" value="1"/>
</dbReference>
<dbReference type="AlphaFoldDB" id="A0A538SAU5"/>
<dbReference type="Pfam" id="PF00109">
    <property type="entry name" value="ketoacyl-synt"/>
    <property type="match status" value="1"/>
</dbReference>
<comment type="function">
    <text evidence="11">Involved in the type II fatty acid elongation cycle. Catalyzes the elongation of a wide range of acyl-ACP by the addition of two carbons from malonyl-ACP to an acyl acceptor. Can efficiently catalyze the conversion of palmitoleoyl-ACP (cis-hexadec-9-enoyl-ACP) to cis-vaccenoyl-ACP (cis-octadec-11-enoyl-ACP), an essential step in the thermal regulation of fatty acid composition.</text>
</comment>
<dbReference type="InterPro" id="IPR014031">
    <property type="entry name" value="Ketoacyl_synth_C"/>
</dbReference>
<dbReference type="FunFam" id="3.40.47.10:FF:000018">
    <property type="entry name" value="3-oxoacyl-[acyl-carrier-protein] synthase 2"/>
    <property type="match status" value="1"/>
</dbReference>
<evidence type="ECO:0000256" key="9">
    <source>
        <dbReference type="ARBA" id="ARBA00023160"/>
    </source>
</evidence>
<dbReference type="InterPro" id="IPR000794">
    <property type="entry name" value="Beta-ketoacyl_synthase"/>
</dbReference>
<keyword evidence="6 11" id="KW-0808">Transferase</keyword>
<dbReference type="UniPathway" id="UPA00094"/>
<sequence length="422" mass="43750">MIAPTIRHRVALTGIGAVTPIGTGVREFWEGVRTGRRGVRPLTRFDASALRTRIAGEIPAFDPAAFFSPKRAGRMDRFAQLSIAAAQLAIEDAGLRIGEGYMAVPETDVGVTIGSALGGVPSAEADHVLFLESGIKSVPPSLAIRVFAGAGACNVAIAFGARGPVLGNSNSCASGAIAIGEAYRAIRNGDARAMIAGGVEAPLAPLTFAAFTVIKAMSTLNDEPARASRPFDAKRDGFVMAEGAAILVLEELGSALRRDARIYAEIAGFATTNDAFHMTAPEPQGRDAARAMRLALRDAGLTTEEVEAVNAHGSSTVLNDRTETLAIKEVLGARARRVPVSGTKGLHAHALGASGAMEAAIASLSVSEGFLPPTANLDHPDPECDLDYVPGVGRTVPVRTLISNSFGFGGTNACLVFKSVNP</sequence>
<dbReference type="Proteomes" id="UP000316292">
    <property type="component" value="Unassembled WGS sequence"/>
</dbReference>
<keyword evidence="9 11" id="KW-0275">Fatty acid biosynthesis</keyword>
<accession>A0A538SAU5</accession>
<comment type="catalytic activity">
    <reaction evidence="11">
        <text>(9Z)-hexadecenoyl-[ACP] + malonyl-[ACP] + H(+) = 3-oxo-(11Z)-octadecenoyl-[ACP] + holo-[ACP] + CO2</text>
        <dbReference type="Rhea" id="RHEA:55040"/>
        <dbReference type="Rhea" id="RHEA-COMP:9623"/>
        <dbReference type="Rhea" id="RHEA-COMP:9685"/>
        <dbReference type="Rhea" id="RHEA-COMP:10800"/>
        <dbReference type="Rhea" id="RHEA-COMP:14074"/>
        <dbReference type="ChEBI" id="CHEBI:15378"/>
        <dbReference type="ChEBI" id="CHEBI:16526"/>
        <dbReference type="ChEBI" id="CHEBI:64479"/>
        <dbReference type="ChEBI" id="CHEBI:78449"/>
        <dbReference type="ChEBI" id="CHEBI:83989"/>
        <dbReference type="ChEBI" id="CHEBI:138538"/>
        <dbReference type="EC" id="2.3.1.179"/>
    </reaction>
</comment>
<dbReference type="GO" id="GO:0005829">
    <property type="term" value="C:cytosol"/>
    <property type="evidence" value="ECO:0007669"/>
    <property type="project" value="TreeGrafter"/>
</dbReference>
<proteinExistence type="inferred from homology"/>
<evidence type="ECO:0000256" key="3">
    <source>
        <dbReference type="ARBA" id="ARBA00012356"/>
    </source>
</evidence>
<organism evidence="15 16">
    <name type="scientific">Eiseniibacteriota bacterium</name>
    <dbReference type="NCBI Taxonomy" id="2212470"/>
    <lineage>
        <taxon>Bacteria</taxon>
        <taxon>Candidatus Eiseniibacteriota</taxon>
    </lineage>
</organism>
<evidence type="ECO:0000256" key="13">
    <source>
        <dbReference type="RuleBase" id="RU003694"/>
    </source>
</evidence>
<feature type="active site" description="For beta-ketoacyl synthase activity" evidence="12">
    <location>
        <position position="172"/>
    </location>
</feature>
<dbReference type="InterPro" id="IPR014030">
    <property type="entry name" value="Ketoacyl_synth_N"/>
</dbReference>
<dbReference type="Pfam" id="PF02801">
    <property type="entry name" value="Ketoacyl-synt_C"/>
    <property type="match status" value="1"/>
</dbReference>
<keyword evidence="10 11" id="KW-0012">Acyltransferase</keyword>
<evidence type="ECO:0000256" key="12">
    <source>
        <dbReference type="PIRSR" id="PIRSR000447-1"/>
    </source>
</evidence>
<dbReference type="InterPro" id="IPR017568">
    <property type="entry name" value="3-oxoacyl-ACP_synth-2"/>
</dbReference>
<dbReference type="GO" id="GO:0006633">
    <property type="term" value="P:fatty acid biosynthetic process"/>
    <property type="evidence" value="ECO:0007669"/>
    <property type="project" value="UniProtKB-UniRule"/>
</dbReference>
<evidence type="ECO:0000259" key="14">
    <source>
        <dbReference type="PROSITE" id="PS52004"/>
    </source>
</evidence>
<evidence type="ECO:0000256" key="1">
    <source>
        <dbReference type="ARBA" id="ARBA00005194"/>
    </source>
</evidence>
<dbReference type="NCBIfam" id="NF005589">
    <property type="entry name" value="PRK07314.1"/>
    <property type="match status" value="1"/>
</dbReference>
<dbReference type="InterPro" id="IPR016039">
    <property type="entry name" value="Thiolase-like"/>
</dbReference>
<dbReference type="InterPro" id="IPR020841">
    <property type="entry name" value="PKS_Beta-ketoAc_synthase_dom"/>
</dbReference>
<dbReference type="PROSITE" id="PS52004">
    <property type="entry name" value="KS3_2"/>
    <property type="match status" value="1"/>
</dbReference>
<dbReference type="SMART" id="SM00825">
    <property type="entry name" value="PKS_KS"/>
    <property type="match status" value="1"/>
</dbReference>
<gene>
    <name evidence="15" type="primary">fabF</name>
    <name evidence="15" type="ORF">E6K71_07020</name>
</gene>
<name>A0A538SAU5_UNCEI</name>
<evidence type="ECO:0000313" key="15">
    <source>
        <dbReference type="EMBL" id="TMQ48504.1"/>
    </source>
</evidence>
<dbReference type="PIRSF" id="PIRSF000447">
    <property type="entry name" value="KAS_II"/>
    <property type="match status" value="1"/>
</dbReference>
<dbReference type="CDD" id="cd00834">
    <property type="entry name" value="KAS_I_II"/>
    <property type="match status" value="1"/>
</dbReference>
<dbReference type="EMBL" id="VBOR01000073">
    <property type="protein sequence ID" value="TMQ48504.1"/>
    <property type="molecule type" value="Genomic_DNA"/>
</dbReference>
<evidence type="ECO:0000256" key="5">
    <source>
        <dbReference type="ARBA" id="ARBA00022516"/>
    </source>
</evidence>